<keyword evidence="4" id="KW-1185">Reference proteome</keyword>
<dbReference type="RefSeq" id="XP_033392469.1">
    <property type="nucleotide sequence ID" value="XM_033536012.1"/>
</dbReference>
<keyword evidence="1" id="KW-0472">Membrane</keyword>
<reference evidence="2" key="1">
    <citation type="journal article" date="2020" name="Stud. Mycol.">
        <title>101 Dothideomycetes genomes: a test case for predicting lifestyles and emergence of pathogens.</title>
        <authorList>
            <person name="Haridas S."/>
            <person name="Albert R."/>
            <person name="Binder M."/>
            <person name="Bloem J."/>
            <person name="Labutti K."/>
            <person name="Salamov A."/>
            <person name="Andreopoulos B."/>
            <person name="Baker S."/>
            <person name="Barry K."/>
            <person name="Bills G."/>
            <person name="Bluhm B."/>
            <person name="Cannon C."/>
            <person name="Castanera R."/>
            <person name="Culley D."/>
            <person name="Daum C."/>
            <person name="Ezra D."/>
            <person name="Gonzalez J."/>
            <person name="Henrissat B."/>
            <person name="Kuo A."/>
            <person name="Liang C."/>
            <person name="Lipzen A."/>
            <person name="Lutzoni F."/>
            <person name="Magnuson J."/>
            <person name="Mondo S."/>
            <person name="Nolan M."/>
            <person name="Ohm R."/>
            <person name="Pangilinan J."/>
            <person name="Park H.-J."/>
            <person name="Ramirez L."/>
            <person name="Alfaro M."/>
            <person name="Sun H."/>
            <person name="Tritt A."/>
            <person name="Yoshinaga Y."/>
            <person name="Zwiers L.-H."/>
            <person name="Turgeon B."/>
            <person name="Goodwin S."/>
            <person name="Spatafora J."/>
            <person name="Crous P."/>
            <person name="Grigoriev I."/>
        </authorList>
    </citation>
    <scope>NUCLEOTIDE SEQUENCE</scope>
    <source>
        <strain evidence="2">CBS 121167</strain>
    </source>
</reference>
<accession>A0A6A6B1Z2</accession>
<dbReference type="AlphaFoldDB" id="A0A6A6B1Z2"/>
<feature type="transmembrane region" description="Helical" evidence="1">
    <location>
        <begin position="20"/>
        <end position="40"/>
    </location>
</feature>
<feature type="transmembrane region" description="Helical" evidence="1">
    <location>
        <begin position="60"/>
        <end position="84"/>
    </location>
</feature>
<sequence length="86" mass="9218">QASISNAFLVYLRHGLIGDGPLPFGALFAGLQITSVSYLWSLEFLGSVTSKHIRVPRKLLFVLLVTFNILLAAGVGPSIAIALIPR</sequence>
<evidence type="ECO:0000256" key="1">
    <source>
        <dbReference type="SAM" id="Phobius"/>
    </source>
</evidence>
<feature type="non-terminal residue" evidence="2">
    <location>
        <position position="1"/>
    </location>
</feature>
<proteinExistence type="predicted"/>
<protein>
    <submittedName>
        <fullName evidence="2">Uncharacterized protein</fullName>
    </submittedName>
</protein>
<dbReference type="GeneID" id="54293508"/>
<evidence type="ECO:0000313" key="3">
    <source>
        <dbReference type="EMBL" id="KAF2136988.1"/>
    </source>
</evidence>
<dbReference type="EMBL" id="ML995508">
    <property type="protein sequence ID" value="KAF2136988.1"/>
    <property type="molecule type" value="Genomic_DNA"/>
</dbReference>
<evidence type="ECO:0000313" key="4">
    <source>
        <dbReference type="Proteomes" id="UP000799438"/>
    </source>
</evidence>
<dbReference type="OrthoDB" id="5342924at2759"/>
<dbReference type="EMBL" id="ML995513">
    <property type="protein sequence ID" value="KAF2136751.1"/>
    <property type="molecule type" value="Genomic_DNA"/>
</dbReference>
<evidence type="ECO:0000313" key="2">
    <source>
        <dbReference type="EMBL" id="KAF2136751.1"/>
    </source>
</evidence>
<keyword evidence="1" id="KW-1133">Transmembrane helix</keyword>
<dbReference type="Proteomes" id="UP000799438">
    <property type="component" value="Unassembled WGS sequence"/>
</dbReference>
<organism evidence="2 4">
    <name type="scientific">Aplosporella prunicola CBS 121167</name>
    <dbReference type="NCBI Taxonomy" id="1176127"/>
    <lineage>
        <taxon>Eukaryota</taxon>
        <taxon>Fungi</taxon>
        <taxon>Dikarya</taxon>
        <taxon>Ascomycota</taxon>
        <taxon>Pezizomycotina</taxon>
        <taxon>Dothideomycetes</taxon>
        <taxon>Dothideomycetes incertae sedis</taxon>
        <taxon>Botryosphaeriales</taxon>
        <taxon>Aplosporellaceae</taxon>
        <taxon>Aplosporella</taxon>
    </lineage>
</organism>
<keyword evidence="1" id="KW-0812">Transmembrane</keyword>
<gene>
    <name evidence="2" type="ORF">K452DRAFT_199740</name>
    <name evidence="3" type="ORF">K452DRAFT_211705</name>
</gene>
<feature type="non-terminal residue" evidence="2">
    <location>
        <position position="86"/>
    </location>
</feature>
<name>A0A6A6B1Z2_9PEZI</name>